<dbReference type="InterPro" id="IPR008965">
    <property type="entry name" value="CBM2/CBM3_carb-bd_dom_sf"/>
</dbReference>
<accession>A0ABR7VHC3</accession>
<dbReference type="Pfam" id="PF00963">
    <property type="entry name" value="Cohesin"/>
    <property type="match status" value="2"/>
</dbReference>
<dbReference type="Proteomes" id="UP000621631">
    <property type="component" value="Unassembled WGS sequence"/>
</dbReference>
<feature type="domain" description="Cohesin" evidence="1">
    <location>
        <begin position="56"/>
        <end position="154"/>
    </location>
</feature>
<evidence type="ECO:0000259" key="2">
    <source>
        <dbReference type="Pfam" id="PF22888"/>
    </source>
</evidence>
<dbReference type="SUPFAM" id="SSF49384">
    <property type="entry name" value="Carbohydrate-binding domain"/>
    <property type="match status" value="2"/>
</dbReference>
<dbReference type="EMBL" id="JACWEZ010000001">
    <property type="protein sequence ID" value="MBD1221341.1"/>
    <property type="molecule type" value="Genomic_DNA"/>
</dbReference>
<evidence type="ECO:0000259" key="1">
    <source>
        <dbReference type="Pfam" id="PF00963"/>
    </source>
</evidence>
<feature type="domain" description="FIMAH" evidence="2">
    <location>
        <begin position="303"/>
        <end position="381"/>
    </location>
</feature>
<evidence type="ECO:0008006" key="5">
    <source>
        <dbReference type="Google" id="ProtNLM"/>
    </source>
</evidence>
<dbReference type="Pfam" id="PF22888">
    <property type="entry name" value="FIMAH"/>
    <property type="match status" value="1"/>
</dbReference>
<evidence type="ECO:0000313" key="4">
    <source>
        <dbReference type="Proteomes" id="UP000621631"/>
    </source>
</evidence>
<comment type="caution">
    <text evidence="3">The sequence shown here is derived from an EMBL/GenBank/DDBJ whole genome shotgun (WGS) entry which is preliminary data.</text>
</comment>
<dbReference type="RefSeq" id="WP_189776764.1">
    <property type="nucleotide sequence ID" value="NZ_JACWEZ010000001.1"/>
</dbReference>
<organism evidence="3 4">
    <name type="scientific">Virgibacillus halodenitrificans</name>
    <name type="common">Bacillus halodenitrificans</name>
    <dbReference type="NCBI Taxonomy" id="1482"/>
    <lineage>
        <taxon>Bacteria</taxon>
        <taxon>Bacillati</taxon>
        <taxon>Bacillota</taxon>
        <taxon>Bacilli</taxon>
        <taxon>Bacillales</taxon>
        <taxon>Bacillaceae</taxon>
        <taxon>Virgibacillus</taxon>
    </lineage>
</organism>
<protein>
    <recommendedName>
        <fullName evidence="5">Cohesin domain-containing protein</fullName>
    </recommendedName>
</protein>
<sequence length="385" mass="42698">MAQNQTGRFSLLIAVSMILCTYFIFTATANEVSAESSGKLDILLNSEKEPTDGVYELVYSVENAQNIVSQDVTVNYNDKDFSLENVEMMVDEHYHLWSESDLEPGKHRFILSSVTENYGITGTKPILKLTLKAKNNSADIADVQATALLSNGSSLIKASTSEEENVSSMKATLDVPDQVQAGETVDVVYQVEGAADLVSQKISIEYDEEKLSYVKPEIVVPEHYHIWELIEVEPGEIEVILSSVGVENKIDGEQDILKLTFKTLEAGEADFTLNGMISNGVYTEKLAETSSELQIKLPATPEALVETTEDFIDDDAITKPLSNKLLNTAKQIKHHSNKGRDKQAHSFVIKYEGFLADEENNKYISLNAKQTLAEMINELIQSNEE</sequence>
<dbReference type="InterPro" id="IPR054470">
    <property type="entry name" value="FIMAH_dom"/>
</dbReference>
<dbReference type="InterPro" id="IPR002102">
    <property type="entry name" value="Cohesin_dom"/>
</dbReference>
<evidence type="ECO:0000313" key="3">
    <source>
        <dbReference type="EMBL" id="MBD1221341.1"/>
    </source>
</evidence>
<dbReference type="Gene3D" id="2.60.40.680">
    <property type="match status" value="2"/>
</dbReference>
<gene>
    <name evidence="3" type="ORF">IC602_01805</name>
</gene>
<keyword evidence="4" id="KW-1185">Reference proteome</keyword>
<proteinExistence type="predicted"/>
<reference evidence="3 4" key="1">
    <citation type="submission" date="2020-09" db="EMBL/GenBank/DDBJ databases">
        <title>Draft Genome Sequences of Oil-Oxidizing Bacteria Halomonas titanicae, Marinobacter lutaoensis, and Virgibacillus halodenitrificans Isolated from Highly Saline Environments.</title>
        <authorList>
            <person name="Grouzdev D.S."/>
            <person name="Sokolova D.S."/>
            <person name="Semenova E.M."/>
            <person name="Borzenkov I.A."/>
            <person name="Bidzhieva S.K."/>
            <person name="Poltaraus A.B."/>
            <person name="Nazina T.N."/>
        </authorList>
    </citation>
    <scope>NUCLEOTIDE SEQUENCE [LARGE SCALE GENOMIC DNA]</scope>
    <source>
        <strain evidence="3 4">VKM B-3472D</strain>
    </source>
</reference>
<name>A0ABR7VHC3_VIRHA</name>
<dbReference type="CDD" id="cd08547">
    <property type="entry name" value="Type_II_cohesin"/>
    <property type="match status" value="2"/>
</dbReference>
<feature type="domain" description="Cohesin" evidence="1">
    <location>
        <begin position="170"/>
        <end position="284"/>
    </location>
</feature>